<evidence type="ECO:0000313" key="2">
    <source>
        <dbReference type="Proteomes" id="UP000824633"/>
    </source>
</evidence>
<keyword evidence="2" id="KW-1185">Reference proteome</keyword>
<name>A0ABN6IZ03_9CLOT</name>
<sequence>MGYNVLDIINKAIDIQNRRKIILKRVVSENKAKANIILMSKVLCNQIDEIIRYYHELEDEIRDTEFEEIDIIIYDKISFLINEFNIKIYHSDIENGKDYLKFSLNLAKDTYSLFIDIQGRLVKNINDTSTKTYDILSKIINNIKKQIRTIEKTIS</sequence>
<accession>A0ABN6IZ03</accession>
<protein>
    <submittedName>
        <fullName evidence="1">Uncharacterized protein</fullName>
    </submittedName>
</protein>
<organism evidence="1 2">
    <name type="scientific">Clostridium gelidum</name>
    <dbReference type="NCBI Taxonomy" id="704125"/>
    <lineage>
        <taxon>Bacteria</taxon>
        <taxon>Bacillati</taxon>
        <taxon>Bacillota</taxon>
        <taxon>Clostridia</taxon>
        <taxon>Eubacteriales</taxon>
        <taxon>Clostridiaceae</taxon>
        <taxon>Clostridium</taxon>
    </lineage>
</organism>
<proteinExistence type="predicted"/>
<evidence type="ECO:0000313" key="1">
    <source>
        <dbReference type="EMBL" id="BCZ46235.1"/>
    </source>
</evidence>
<reference evidence="2" key="1">
    <citation type="submission" date="2021-07" db="EMBL/GenBank/DDBJ databases">
        <title>Complete genome sequencing of a Clostridium isolate.</title>
        <authorList>
            <person name="Ueki A."/>
            <person name="Tonouchi A."/>
        </authorList>
    </citation>
    <scope>NUCLEOTIDE SEQUENCE [LARGE SCALE GENOMIC DNA]</scope>
    <source>
        <strain evidence="2">C5S11</strain>
    </source>
</reference>
<dbReference type="Proteomes" id="UP000824633">
    <property type="component" value="Chromosome"/>
</dbReference>
<gene>
    <name evidence="1" type="ORF">psyc5s11_23020</name>
</gene>
<dbReference type="EMBL" id="AP024849">
    <property type="protein sequence ID" value="BCZ46235.1"/>
    <property type="molecule type" value="Genomic_DNA"/>
</dbReference>